<protein>
    <submittedName>
        <fullName evidence="2">Uncharacterized protein</fullName>
    </submittedName>
</protein>
<dbReference type="EMBL" id="UINC01018961">
    <property type="protein sequence ID" value="SVA80020.1"/>
    <property type="molecule type" value="Genomic_DNA"/>
</dbReference>
<organism evidence="2">
    <name type="scientific">marine metagenome</name>
    <dbReference type="NCBI Taxonomy" id="408172"/>
    <lineage>
        <taxon>unclassified sequences</taxon>
        <taxon>metagenomes</taxon>
        <taxon>ecological metagenomes</taxon>
    </lineage>
</organism>
<gene>
    <name evidence="2" type="ORF">METZ01_LOCUS132874</name>
</gene>
<accession>A0A381YST9</accession>
<dbReference type="AlphaFoldDB" id="A0A381YST9"/>
<reference evidence="2" key="1">
    <citation type="submission" date="2018-05" db="EMBL/GenBank/DDBJ databases">
        <authorList>
            <person name="Lanie J.A."/>
            <person name="Ng W.-L."/>
            <person name="Kazmierczak K.M."/>
            <person name="Andrzejewski T.M."/>
            <person name="Davidsen T.M."/>
            <person name="Wayne K.J."/>
            <person name="Tettelin H."/>
            <person name="Glass J.I."/>
            <person name="Rusch D."/>
            <person name="Podicherti R."/>
            <person name="Tsui H.-C.T."/>
            <person name="Winkler M.E."/>
        </authorList>
    </citation>
    <scope>NUCLEOTIDE SEQUENCE</scope>
</reference>
<evidence type="ECO:0000313" key="2">
    <source>
        <dbReference type="EMBL" id="SVA80020.1"/>
    </source>
</evidence>
<proteinExistence type="predicted"/>
<sequence>MIPRKVSDRFDTRPSRNEHQNRGKKEGYKQKYHRWHSIFRHTFFGYDLADTVKYSREKSQTST</sequence>
<name>A0A381YST9_9ZZZZ</name>
<feature type="region of interest" description="Disordered" evidence="1">
    <location>
        <begin position="1"/>
        <end position="29"/>
    </location>
</feature>
<evidence type="ECO:0000256" key="1">
    <source>
        <dbReference type="SAM" id="MobiDB-lite"/>
    </source>
</evidence>